<sequence>MVDQRAGRKPMLIECLNEHLINAALFIHQLLFKIRLFKARLNIFWVTHQKFNQQSSAFRIKYHLLILEVVEIENIFEQYFKKISFRVQNISV</sequence>
<evidence type="ECO:0000313" key="2">
    <source>
        <dbReference type="Proteomes" id="UP000276133"/>
    </source>
</evidence>
<dbReference type="AlphaFoldDB" id="A0A3M7SVP7"/>
<keyword evidence="2" id="KW-1185">Reference proteome</keyword>
<comment type="caution">
    <text evidence="1">The sequence shown here is derived from an EMBL/GenBank/DDBJ whole genome shotgun (WGS) entry which is preliminary data.</text>
</comment>
<name>A0A3M7SVP7_BRAPC</name>
<accession>A0A3M7SVP7</accession>
<dbReference type="Proteomes" id="UP000276133">
    <property type="component" value="Unassembled WGS sequence"/>
</dbReference>
<protein>
    <submittedName>
        <fullName evidence="1">Uncharacterized protein</fullName>
    </submittedName>
</protein>
<proteinExistence type="predicted"/>
<gene>
    <name evidence="1" type="ORF">BpHYR1_022094</name>
</gene>
<evidence type="ECO:0000313" key="1">
    <source>
        <dbReference type="EMBL" id="RNA39668.1"/>
    </source>
</evidence>
<organism evidence="1 2">
    <name type="scientific">Brachionus plicatilis</name>
    <name type="common">Marine rotifer</name>
    <name type="synonym">Brachionus muelleri</name>
    <dbReference type="NCBI Taxonomy" id="10195"/>
    <lineage>
        <taxon>Eukaryota</taxon>
        <taxon>Metazoa</taxon>
        <taxon>Spiralia</taxon>
        <taxon>Gnathifera</taxon>
        <taxon>Rotifera</taxon>
        <taxon>Eurotatoria</taxon>
        <taxon>Monogononta</taxon>
        <taxon>Pseudotrocha</taxon>
        <taxon>Ploima</taxon>
        <taxon>Brachionidae</taxon>
        <taxon>Brachionus</taxon>
    </lineage>
</organism>
<reference evidence="1 2" key="1">
    <citation type="journal article" date="2018" name="Sci. Rep.">
        <title>Genomic signatures of local adaptation to the degree of environmental predictability in rotifers.</title>
        <authorList>
            <person name="Franch-Gras L."/>
            <person name="Hahn C."/>
            <person name="Garcia-Roger E.M."/>
            <person name="Carmona M.J."/>
            <person name="Serra M."/>
            <person name="Gomez A."/>
        </authorList>
    </citation>
    <scope>NUCLEOTIDE SEQUENCE [LARGE SCALE GENOMIC DNA]</scope>
    <source>
        <strain evidence="1">HYR1</strain>
    </source>
</reference>
<dbReference type="EMBL" id="REGN01000719">
    <property type="protein sequence ID" value="RNA39668.1"/>
    <property type="molecule type" value="Genomic_DNA"/>
</dbReference>